<dbReference type="Pfam" id="PF11127">
    <property type="entry name" value="YgaP-like_TM"/>
    <property type="match status" value="2"/>
</dbReference>
<dbReference type="EMBL" id="CP043869">
    <property type="protein sequence ID" value="QEQ96375.1"/>
    <property type="molecule type" value="Genomic_DNA"/>
</dbReference>
<name>A0A5P1RAS2_9GAMM</name>
<evidence type="ECO:0000259" key="2">
    <source>
        <dbReference type="Pfam" id="PF11127"/>
    </source>
</evidence>
<dbReference type="KEGG" id="ncu:F0U83_06460"/>
<organism evidence="3 4">
    <name type="scientific">Neptunomonas concharum</name>
    <dbReference type="NCBI Taxonomy" id="1031538"/>
    <lineage>
        <taxon>Bacteria</taxon>
        <taxon>Pseudomonadati</taxon>
        <taxon>Pseudomonadota</taxon>
        <taxon>Gammaproteobacteria</taxon>
        <taxon>Oceanospirillales</taxon>
        <taxon>Oceanospirillaceae</taxon>
        <taxon>Neptunomonas</taxon>
    </lineage>
</organism>
<keyword evidence="1" id="KW-1133">Transmembrane helix</keyword>
<feature type="domain" description="Inner membrane protein YgaP-like transmembrane" evidence="2">
    <location>
        <begin position="2"/>
        <end position="56"/>
    </location>
</feature>
<feature type="transmembrane region" description="Helical" evidence="1">
    <location>
        <begin position="100"/>
        <end position="122"/>
    </location>
</feature>
<dbReference type="RefSeq" id="WP_138988502.1">
    <property type="nucleotide sequence ID" value="NZ_CP043869.1"/>
</dbReference>
<keyword evidence="1" id="KW-0472">Membrane</keyword>
<evidence type="ECO:0000313" key="3">
    <source>
        <dbReference type="EMBL" id="QEQ96375.1"/>
    </source>
</evidence>
<feature type="transmembrane region" description="Helical" evidence="1">
    <location>
        <begin position="75"/>
        <end position="94"/>
    </location>
</feature>
<reference evidence="3 4" key="1">
    <citation type="journal article" date="2019" name="Biochem. Eng. J.">
        <title>Metabolic engineering of the marine bacteria Neptunomonas concharum for the production of acetoin and meso-2,3-butanediol from acetate.</title>
        <authorList>
            <person name="Li W."/>
            <person name="Pu N."/>
            <person name="Liu C.-X."/>
            <person name="Yuan Q.-P."/>
            <person name="Li Z.-J."/>
        </authorList>
    </citation>
    <scope>NUCLEOTIDE SEQUENCE [LARGE SCALE GENOMIC DNA]</scope>
    <source>
        <strain evidence="3 4">JCM17730</strain>
    </source>
</reference>
<dbReference type="InterPro" id="IPR021309">
    <property type="entry name" value="YgaP-like_TM"/>
</dbReference>
<evidence type="ECO:0000256" key="1">
    <source>
        <dbReference type="SAM" id="Phobius"/>
    </source>
</evidence>
<keyword evidence="4" id="KW-1185">Reference proteome</keyword>
<proteinExistence type="predicted"/>
<sequence length="138" mass="14565">MTVNAALRLMAGCVVLISLALGAYISPNWFYLTGFVGLNLLQSAFTGWCPAVLAFQKLGLKQEVCNLEGMTVNQFVHIIAGITILASVIAVIGFEANALYLIITAVVGVSLLQSSLTGWCPAMTIGRLLGFKDSVKAG</sequence>
<gene>
    <name evidence="3" type="ORF">F0U83_06460</name>
</gene>
<feature type="transmembrane region" description="Helical" evidence="1">
    <location>
        <begin position="7"/>
        <end position="25"/>
    </location>
</feature>
<feature type="transmembrane region" description="Helical" evidence="1">
    <location>
        <begin position="31"/>
        <end position="55"/>
    </location>
</feature>
<accession>A0A5P1RAS2</accession>
<evidence type="ECO:0000313" key="4">
    <source>
        <dbReference type="Proteomes" id="UP000324760"/>
    </source>
</evidence>
<dbReference type="Proteomes" id="UP000324760">
    <property type="component" value="Chromosome"/>
</dbReference>
<feature type="domain" description="Inner membrane protein YgaP-like transmembrane" evidence="2">
    <location>
        <begin position="71"/>
        <end position="125"/>
    </location>
</feature>
<keyword evidence="1" id="KW-0812">Transmembrane</keyword>
<dbReference type="OrthoDB" id="9799383at2"/>
<dbReference type="AlphaFoldDB" id="A0A5P1RAS2"/>
<protein>
    <submittedName>
        <fullName evidence="3">DUF2892 domain-containing protein</fullName>
    </submittedName>
</protein>
<dbReference type="Gene3D" id="6.10.140.1340">
    <property type="match status" value="2"/>
</dbReference>